<dbReference type="SUPFAM" id="SSF56214">
    <property type="entry name" value="4'-phosphopantetheinyl transferase"/>
    <property type="match status" value="2"/>
</dbReference>
<evidence type="ECO:0000313" key="4">
    <source>
        <dbReference type="EMBL" id="KAG0690943.1"/>
    </source>
</evidence>
<proteinExistence type="predicted"/>
<dbReference type="GO" id="GO:0019878">
    <property type="term" value="P:lysine biosynthetic process via aminoadipic acid"/>
    <property type="evidence" value="ECO:0007669"/>
    <property type="project" value="TreeGrafter"/>
</dbReference>
<evidence type="ECO:0000256" key="1">
    <source>
        <dbReference type="ARBA" id="ARBA00013172"/>
    </source>
</evidence>
<evidence type="ECO:0000256" key="2">
    <source>
        <dbReference type="ARBA" id="ARBA00022679"/>
    </source>
</evidence>
<dbReference type="InterPro" id="IPR050559">
    <property type="entry name" value="P-Pant_transferase_sf"/>
</dbReference>
<evidence type="ECO:0000259" key="3">
    <source>
        <dbReference type="Pfam" id="PF01648"/>
    </source>
</evidence>
<dbReference type="Proteomes" id="UP000697127">
    <property type="component" value="Unassembled WGS sequence"/>
</dbReference>
<dbReference type="GO" id="GO:0008897">
    <property type="term" value="F:holo-[acyl-carrier-protein] synthase activity"/>
    <property type="evidence" value="ECO:0007669"/>
    <property type="project" value="UniProtKB-EC"/>
</dbReference>
<dbReference type="InterPro" id="IPR008278">
    <property type="entry name" value="4-PPantetheinyl_Trfase_dom"/>
</dbReference>
<accession>A0A9P6WR68</accession>
<feature type="domain" description="4'-phosphopantetheinyl transferase" evidence="3">
    <location>
        <begin position="147"/>
        <end position="231"/>
    </location>
</feature>
<protein>
    <recommendedName>
        <fullName evidence="1">holo-[acyl-carrier-protein] synthase</fullName>
        <ecNumber evidence="1">2.7.8.7</ecNumber>
    </recommendedName>
</protein>
<dbReference type="PANTHER" id="PTHR12215:SF10">
    <property type="entry name" value="L-AMINOADIPATE-SEMIALDEHYDE DEHYDROGENASE-PHOSPHOPANTETHEINYL TRANSFERASE"/>
    <property type="match status" value="1"/>
</dbReference>
<gene>
    <name evidence="4" type="primary">LYS5</name>
    <name evidence="4" type="ORF">C6P40_000657</name>
</gene>
<dbReference type="Pfam" id="PF01648">
    <property type="entry name" value="ACPS"/>
    <property type="match status" value="1"/>
</dbReference>
<dbReference type="AlphaFoldDB" id="A0A9P6WR68"/>
<dbReference type="EC" id="2.7.8.7" evidence="1"/>
<evidence type="ECO:0000313" key="5">
    <source>
        <dbReference type="Proteomes" id="UP000697127"/>
    </source>
</evidence>
<name>A0A9P6WR68_9ASCO</name>
<dbReference type="InterPro" id="IPR037143">
    <property type="entry name" value="4-PPantetheinyl_Trfase_dom_sf"/>
</dbReference>
<dbReference type="GO" id="GO:0005829">
    <property type="term" value="C:cytosol"/>
    <property type="evidence" value="ECO:0007669"/>
    <property type="project" value="TreeGrafter"/>
</dbReference>
<organism evidence="4 5">
    <name type="scientific">Pichia californica</name>
    <dbReference type="NCBI Taxonomy" id="460514"/>
    <lineage>
        <taxon>Eukaryota</taxon>
        <taxon>Fungi</taxon>
        <taxon>Dikarya</taxon>
        <taxon>Ascomycota</taxon>
        <taxon>Saccharomycotina</taxon>
        <taxon>Pichiomycetes</taxon>
        <taxon>Pichiales</taxon>
        <taxon>Pichiaceae</taxon>
        <taxon>Pichia</taxon>
    </lineage>
</organism>
<dbReference type="Gene3D" id="3.90.470.20">
    <property type="entry name" value="4'-phosphopantetheinyl transferase domain"/>
    <property type="match status" value="2"/>
</dbReference>
<keyword evidence="2" id="KW-0808">Transferase</keyword>
<dbReference type="PANTHER" id="PTHR12215">
    <property type="entry name" value="PHOSPHOPANTETHEINE TRANSFERASE"/>
    <property type="match status" value="1"/>
</dbReference>
<sequence>MCSKLKDIVEKEGKNETLFLFYVDILDGCLNINDSKIIQILRDDFKFEMLLRNFNLKLQLRIRNIKNEVDKYVKIINLLILEYIIKLYEDNNDNVIIQIRNKFGKPKLKNRNYQFNISDENGMVCLCIGFNEFKKDNEIGIDLSNPIDIENFKLNKLEDFYKNDFKSIFSSNEINQLDKIFNKLNYDDRLLKLSQIWSIKESYCKYIGIGITSGMEKFQFNLIENKLQEINKINEINGDFLIKSRNIILNKIDYDYKPLQASFKIPDCKIICSVFGHYKKICLIKIDAEKIIKEFIYKK</sequence>
<comment type="caution">
    <text evidence="4">The sequence shown here is derived from an EMBL/GenBank/DDBJ whole genome shotgun (WGS) entry which is preliminary data.</text>
</comment>
<dbReference type="GO" id="GO:0000287">
    <property type="term" value="F:magnesium ion binding"/>
    <property type="evidence" value="ECO:0007669"/>
    <property type="project" value="InterPro"/>
</dbReference>
<dbReference type="EMBL" id="PUHW01000013">
    <property type="protein sequence ID" value="KAG0690943.1"/>
    <property type="molecule type" value="Genomic_DNA"/>
</dbReference>
<keyword evidence="5" id="KW-1185">Reference proteome</keyword>
<reference evidence="4" key="1">
    <citation type="submission" date="2020-11" db="EMBL/GenBank/DDBJ databases">
        <title>Kefir isolates.</title>
        <authorList>
            <person name="Marcisauskas S."/>
            <person name="Kim Y."/>
            <person name="Blasche S."/>
        </authorList>
    </citation>
    <scope>NUCLEOTIDE SEQUENCE</scope>
    <source>
        <strain evidence="4">Olga-1</strain>
    </source>
</reference>